<comment type="function">
    <text evidence="12 13">RNA polymerase that catalyzes the synthesis of short RNA molecules used as primers for DNA polymerase during DNA replication.</text>
</comment>
<evidence type="ECO:0000256" key="3">
    <source>
        <dbReference type="ARBA" id="ARBA00022679"/>
    </source>
</evidence>
<dbReference type="HAMAP" id="MF_00974">
    <property type="entry name" value="DNA_primase_DnaG"/>
    <property type="match status" value="1"/>
</dbReference>
<comment type="catalytic activity">
    <reaction evidence="12">
        <text>ssDNA + n NTP = ssDNA/pppN(pN)n-1 hybrid + (n-1) diphosphate.</text>
        <dbReference type="EC" id="2.7.7.101"/>
    </reaction>
</comment>
<keyword evidence="3 12" id="KW-0808">Transferase</keyword>
<keyword evidence="11 12" id="KW-0804">Transcription</keyword>
<dbReference type="InterPro" id="IPR050219">
    <property type="entry name" value="DnaG_primase"/>
</dbReference>
<evidence type="ECO:0000256" key="6">
    <source>
        <dbReference type="ARBA" id="ARBA00022723"/>
    </source>
</evidence>
<comment type="cofactor">
    <cofactor evidence="13">
        <name>Zn(2+)</name>
        <dbReference type="ChEBI" id="CHEBI:29105"/>
    </cofactor>
    <text evidence="13">Binds 1 zinc ion per monomer.</text>
</comment>
<dbReference type="InterPro" id="IPR006295">
    <property type="entry name" value="DNA_primase_DnaG"/>
</dbReference>
<dbReference type="Gene3D" id="3.90.580.10">
    <property type="entry name" value="Zinc finger, CHC2-type domain"/>
    <property type="match status" value="1"/>
</dbReference>
<evidence type="ECO:0000256" key="1">
    <source>
        <dbReference type="ARBA" id="ARBA00022478"/>
    </source>
</evidence>
<evidence type="ECO:0000256" key="8">
    <source>
        <dbReference type="ARBA" id="ARBA00022833"/>
    </source>
</evidence>
<keyword evidence="2 12" id="KW-0639">Primosome</keyword>
<keyword evidence="10 12" id="KW-0238">DNA-binding</keyword>
<comment type="similarity">
    <text evidence="12 13">Belongs to the DnaG primase family.</text>
</comment>
<dbReference type="GO" id="GO:0016779">
    <property type="term" value="F:nucleotidyltransferase activity"/>
    <property type="evidence" value="ECO:0007669"/>
    <property type="project" value="UniProtKB-KW"/>
</dbReference>
<dbReference type="NCBIfam" id="TIGR01391">
    <property type="entry name" value="dnaG"/>
    <property type="match status" value="1"/>
</dbReference>
<keyword evidence="4 12" id="KW-0548">Nucleotidyltransferase</keyword>
<comment type="caution">
    <text evidence="15">The sequence shown here is derived from an EMBL/GenBank/DDBJ whole genome shotgun (WGS) entry which is preliminary data.</text>
</comment>
<dbReference type="SMART" id="SM00400">
    <property type="entry name" value="ZnF_CHCC"/>
    <property type="match status" value="1"/>
</dbReference>
<dbReference type="SUPFAM" id="SSF57783">
    <property type="entry name" value="Zinc beta-ribbon"/>
    <property type="match status" value="1"/>
</dbReference>
<dbReference type="EC" id="2.7.7.101" evidence="12"/>
<feature type="domain" description="Toprim" evidence="14">
    <location>
        <begin position="254"/>
        <end position="336"/>
    </location>
</feature>
<evidence type="ECO:0000256" key="13">
    <source>
        <dbReference type="PIRNR" id="PIRNR002811"/>
    </source>
</evidence>
<reference evidence="15 16" key="1">
    <citation type="submission" date="2021-03" db="EMBL/GenBank/DDBJ databases">
        <authorList>
            <person name="So Y."/>
        </authorList>
    </citation>
    <scope>NUCLEOTIDE SEQUENCE [LARGE SCALE GENOMIC DNA]</scope>
    <source>
        <strain evidence="15 16">PWR1</strain>
    </source>
</reference>
<dbReference type="Pfam" id="PF08275">
    <property type="entry name" value="DNAG_N"/>
    <property type="match status" value="1"/>
</dbReference>
<comment type="subunit">
    <text evidence="12">Monomer. Interacts with DnaB.</text>
</comment>
<evidence type="ECO:0000256" key="9">
    <source>
        <dbReference type="ARBA" id="ARBA00022842"/>
    </source>
</evidence>
<dbReference type="PANTHER" id="PTHR30313:SF2">
    <property type="entry name" value="DNA PRIMASE"/>
    <property type="match status" value="1"/>
</dbReference>
<evidence type="ECO:0000256" key="11">
    <source>
        <dbReference type="ARBA" id="ARBA00023163"/>
    </source>
</evidence>
<dbReference type="PIRSF" id="PIRSF002811">
    <property type="entry name" value="DnaG"/>
    <property type="match status" value="1"/>
</dbReference>
<keyword evidence="16" id="KW-1185">Reference proteome</keyword>
<dbReference type="CDD" id="cd03364">
    <property type="entry name" value="TOPRIM_DnaG_primases"/>
    <property type="match status" value="1"/>
</dbReference>
<evidence type="ECO:0000256" key="12">
    <source>
        <dbReference type="HAMAP-Rule" id="MF_00974"/>
    </source>
</evidence>
<dbReference type="Pfam" id="PF13662">
    <property type="entry name" value="Toprim_4"/>
    <property type="match status" value="1"/>
</dbReference>
<evidence type="ECO:0000259" key="14">
    <source>
        <dbReference type="PROSITE" id="PS50880"/>
    </source>
</evidence>
<accession>A0ABS4AQX2</accession>
<sequence length="599" mass="64883">MALPPAFLDELRARTPLPSLIGRKTRLAKSGRNWKGCCPFHGEKTPSFYVYDDHFHCFGCGAHGDAISFVMRSEGAAFPEAVERLAAEAGLEVPRPSPQEAARDRRARDLHGVMAAAAEAYHRRLFLPEGRQALDYLLRRGLREETIRAFMLGWAPAGRGALMADLRPEGVTEEQAIEAGLLREGEAGDPPRDFFFARVMFPIRDRRGRVIAFGGRILGDGQPKYVNSPETPLFRKRMGLYALDLAREGAFRGATVVAVEGYMDVIALHQAGFTGAVAPLGTALTAEQLEELWRLSPEPVLCFDGDAAGARAAARAAEAALPLVSTERTLRLATLPAGEDPDTLTARGGAAAFQAVLDAARPLSESLFGLIAEGRPAATPEQRAALRNRLTGAAGAIADKALSAEYRRILLDRFFAATRQGQGGRPLPARRPPRPAILPAPIRAERARMLLAVILRHPWLLTQVEEALGLLDLPDGPPAQLRAAILAWHPAAERVDSEDLIAHLKQRGWEDAVAWALSPAGLPLAARAEALPGEVEEGFWHFFLRLRGEAELIEDQQEAQRMLAETNDPAAQRRLILLSEALDAVRRGEAAAGASGDAA</sequence>
<dbReference type="Pfam" id="PF01807">
    <property type="entry name" value="Zn_ribbon_DnaG"/>
    <property type="match status" value="1"/>
</dbReference>
<keyword evidence="6 13" id="KW-0479">Metal-binding</keyword>
<keyword evidence="8 13" id="KW-0862">Zinc</keyword>
<dbReference type="PROSITE" id="PS50880">
    <property type="entry name" value="TOPRIM"/>
    <property type="match status" value="1"/>
</dbReference>
<evidence type="ECO:0000256" key="10">
    <source>
        <dbReference type="ARBA" id="ARBA00023125"/>
    </source>
</evidence>
<dbReference type="InterPro" id="IPR006171">
    <property type="entry name" value="TOPRIM_dom"/>
</dbReference>
<evidence type="ECO:0000313" key="15">
    <source>
        <dbReference type="EMBL" id="MBP0463756.1"/>
    </source>
</evidence>
<dbReference type="InterPro" id="IPR013264">
    <property type="entry name" value="DNAG_N"/>
</dbReference>
<dbReference type="Proteomes" id="UP000680815">
    <property type="component" value="Unassembled WGS sequence"/>
</dbReference>
<evidence type="ECO:0000256" key="4">
    <source>
        <dbReference type="ARBA" id="ARBA00022695"/>
    </source>
</evidence>
<dbReference type="SMART" id="SM00493">
    <property type="entry name" value="TOPRIM"/>
    <property type="match status" value="1"/>
</dbReference>
<dbReference type="InterPro" id="IPR002694">
    <property type="entry name" value="Znf_CHC2"/>
</dbReference>
<proteinExistence type="inferred from homology"/>
<name>A0ABS4AQX2_9PROT</name>
<protein>
    <recommendedName>
        <fullName evidence="12 13">DNA primase</fullName>
        <ecNumber evidence="12">2.7.7.101</ecNumber>
    </recommendedName>
</protein>
<dbReference type="EMBL" id="JAGIYZ010000005">
    <property type="protein sequence ID" value="MBP0463756.1"/>
    <property type="molecule type" value="Genomic_DNA"/>
</dbReference>
<keyword evidence="1 12" id="KW-0240">DNA-directed RNA polymerase</keyword>
<comment type="caution">
    <text evidence="12">Lacks conserved residue(s) required for the propagation of feature annotation.</text>
</comment>
<gene>
    <name evidence="12" type="primary">dnaG</name>
    <name evidence="15" type="ORF">J5Y09_07525</name>
</gene>
<evidence type="ECO:0000256" key="7">
    <source>
        <dbReference type="ARBA" id="ARBA00022771"/>
    </source>
</evidence>
<organism evidence="15 16">
    <name type="scientific">Roseomonas nitratireducens</name>
    <dbReference type="NCBI Taxonomy" id="2820810"/>
    <lineage>
        <taxon>Bacteria</taxon>
        <taxon>Pseudomonadati</taxon>
        <taxon>Pseudomonadota</taxon>
        <taxon>Alphaproteobacteria</taxon>
        <taxon>Acetobacterales</taxon>
        <taxon>Roseomonadaceae</taxon>
        <taxon>Roseomonas</taxon>
    </lineage>
</organism>
<dbReference type="InterPro" id="IPR030846">
    <property type="entry name" value="DnaG_bac"/>
</dbReference>
<evidence type="ECO:0000256" key="2">
    <source>
        <dbReference type="ARBA" id="ARBA00022515"/>
    </source>
</evidence>
<dbReference type="Gene3D" id="3.90.980.10">
    <property type="entry name" value="DNA primase, catalytic core, N-terminal domain"/>
    <property type="match status" value="1"/>
</dbReference>
<keyword evidence="5 12" id="KW-0235">DNA replication</keyword>
<dbReference type="PANTHER" id="PTHR30313">
    <property type="entry name" value="DNA PRIMASE"/>
    <property type="match status" value="1"/>
</dbReference>
<evidence type="ECO:0000256" key="5">
    <source>
        <dbReference type="ARBA" id="ARBA00022705"/>
    </source>
</evidence>
<dbReference type="InterPro" id="IPR037068">
    <property type="entry name" value="DNA_primase_core_N_sf"/>
</dbReference>
<dbReference type="Gene3D" id="3.40.1360.10">
    <property type="match status" value="1"/>
</dbReference>
<dbReference type="InterPro" id="IPR034151">
    <property type="entry name" value="TOPRIM_DnaG_bac"/>
</dbReference>
<dbReference type="RefSeq" id="WP_209351136.1">
    <property type="nucleotide sequence ID" value="NZ_JAGIYZ010000005.1"/>
</dbReference>
<dbReference type="SUPFAM" id="SSF56731">
    <property type="entry name" value="DNA primase core"/>
    <property type="match status" value="1"/>
</dbReference>
<dbReference type="InterPro" id="IPR036977">
    <property type="entry name" value="DNA_primase_Znf_CHC2"/>
</dbReference>
<keyword evidence="7" id="KW-0863">Zinc-finger</keyword>
<evidence type="ECO:0000313" key="16">
    <source>
        <dbReference type="Proteomes" id="UP000680815"/>
    </source>
</evidence>
<keyword evidence="9" id="KW-0460">Magnesium</keyword>